<name>A0A8S5R5R8_9CAUD</name>
<sequence length="32" mass="3541">MPTLKPKRAKNANLAYLFLLAPIKRLGEDNGS</sequence>
<protein>
    <submittedName>
        <fullName evidence="1">Uncharacterized protein</fullName>
    </submittedName>
</protein>
<proteinExistence type="predicted"/>
<reference evidence="1" key="1">
    <citation type="journal article" date="2021" name="Proc. Natl. Acad. Sci. U.S.A.">
        <title>A Catalog of Tens of Thousands of Viruses from Human Metagenomes Reveals Hidden Associations with Chronic Diseases.</title>
        <authorList>
            <person name="Tisza M.J."/>
            <person name="Buck C.B."/>
        </authorList>
    </citation>
    <scope>NUCLEOTIDE SEQUENCE</scope>
    <source>
        <strain evidence="1">Ct2798</strain>
    </source>
</reference>
<dbReference type="EMBL" id="BK015814">
    <property type="protein sequence ID" value="DAE26333.1"/>
    <property type="molecule type" value="Genomic_DNA"/>
</dbReference>
<accession>A0A8S5R5R8</accession>
<organism evidence="1">
    <name type="scientific">Myoviridae sp. ct2798</name>
    <dbReference type="NCBI Taxonomy" id="2827285"/>
    <lineage>
        <taxon>Viruses</taxon>
        <taxon>Duplodnaviria</taxon>
        <taxon>Heunggongvirae</taxon>
        <taxon>Uroviricota</taxon>
        <taxon>Caudoviricetes</taxon>
    </lineage>
</organism>
<evidence type="ECO:0000313" key="1">
    <source>
        <dbReference type="EMBL" id="DAE26333.1"/>
    </source>
</evidence>